<reference evidence="1" key="1">
    <citation type="submission" date="2018-05" db="EMBL/GenBank/DDBJ databases">
        <authorList>
            <person name="Lanie J.A."/>
            <person name="Ng W.-L."/>
            <person name="Kazmierczak K.M."/>
            <person name="Andrzejewski T.M."/>
            <person name="Davidsen T.M."/>
            <person name="Wayne K.J."/>
            <person name="Tettelin H."/>
            <person name="Glass J.I."/>
            <person name="Rusch D."/>
            <person name="Podicherti R."/>
            <person name="Tsui H.-C.T."/>
            <person name="Winkler M.E."/>
        </authorList>
    </citation>
    <scope>NUCLEOTIDE SEQUENCE</scope>
</reference>
<name>A0A382CRD0_9ZZZZ</name>
<accession>A0A382CRD0</accession>
<proteinExistence type="predicted"/>
<gene>
    <name evidence="1" type="ORF">METZ01_LOCUS181216</name>
</gene>
<dbReference type="EMBL" id="UINC01035639">
    <property type="protein sequence ID" value="SVB28362.1"/>
    <property type="molecule type" value="Genomic_DNA"/>
</dbReference>
<protein>
    <submittedName>
        <fullName evidence="1">Uncharacterized protein</fullName>
    </submittedName>
</protein>
<dbReference type="AlphaFoldDB" id="A0A382CRD0"/>
<organism evidence="1">
    <name type="scientific">marine metagenome</name>
    <dbReference type="NCBI Taxonomy" id="408172"/>
    <lineage>
        <taxon>unclassified sequences</taxon>
        <taxon>metagenomes</taxon>
        <taxon>ecological metagenomes</taxon>
    </lineage>
</organism>
<evidence type="ECO:0000313" key="1">
    <source>
        <dbReference type="EMBL" id="SVB28362.1"/>
    </source>
</evidence>
<sequence>MATDQHFPIRIQKPHQLQALHPLPAQFPYRPETIQSQL</sequence>